<keyword evidence="7" id="KW-1185">Reference proteome</keyword>
<evidence type="ECO:0000256" key="1">
    <source>
        <dbReference type="ARBA" id="ARBA00022723"/>
    </source>
</evidence>
<dbReference type="InterPro" id="IPR006612">
    <property type="entry name" value="THAP_Znf"/>
</dbReference>
<evidence type="ECO:0000256" key="4">
    <source>
        <dbReference type="ARBA" id="ARBA00023125"/>
    </source>
</evidence>
<accession>A0ABD2N894</accession>
<comment type="caution">
    <text evidence="6">The sequence shown here is derived from an EMBL/GenBank/DDBJ whole genome shotgun (WGS) entry which is preliminary data.</text>
</comment>
<keyword evidence="4" id="KW-0238">DNA-binding</keyword>
<dbReference type="GO" id="GO:0003677">
    <property type="term" value="F:DNA binding"/>
    <property type="evidence" value="ECO:0007669"/>
    <property type="project" value="UniProtKB-KW"/>
</dbReference>
<evidence type="ECO:0000259" key="5">
    <source>
        <dbReference type="Pfam" id="PF05485"/>
    </source>
</evidence>
<evidence type="ECO:0000313" key="6">
    <source>
        <dbReference type="EMBL" id="KAL3274739.1"/>
    </source>
</evidence>
<keyword evidence="2" id="KW-0863">Zinc-finger</keyword>
<dbReference type="Proteomes" id="UP001516400">
    <property type="component" value="Unassembled WGS sequence"/>
</dbReference>
<proteinExistence type="predicted"/>
<name>A0ABD2N894_9CUCU</name>
<evidence type="ECO:0000256" key="3">
    <source>
        <dbReference type="ARBA" id="ARBA00022833"/>
    </source>
</evidence>
<evidence type="ECO:0000313" key="7">
    <source>
        <dbReference type="Proteomes" id="UP001516400"/>
    </source>
</evidence>
<gene>
    <name evidence="6" type="ORF">HHI36_024338</name>
</gene>
<keyword evidence="3" id="KW-0862">Zinc</keyword>
<reference evidence="6 7" key="1">
    <citation type="journal article" date="2021" name="BMC Biol.">
        <title>Horizontally acquired antibacterial genes associated with adaptive radiation of ladybird beetles.</title>
        <authorList>
            <person name="Li H.S."/>
            <person name="Tang X.F."/>
            <person name="Huang Y.H."/>
            <person name="Xu Z.Y."/>
            <person name="Chen M.L."/>
            <person name="Du X.Y."/>
            <person name="Qiu B.Y."/>
            <person name="Chen P.T."/>
            <person name="Zhang W."/>
            <person name="Slipinski A."/>
            <person name="Escalona H.E."/>
            <person name="Waterhouse R.M."/>
            <person name="Zwick A."/>
            <person name="Pang H."/>
        </authorList>
    </citation>
    <scope>NUCLEOTIDE SEQUENCE [LARGE SCALE GENOMIC DNA]</scope>
    <source>
        <strain evidence="6">SYSU2018</strain>
    </source>
</reference>
<evidence type="ECO:0000256" key="2">
    <source>
        <dbReference type="ARBA" id="ARBA00022771"/>
    </source>
</evidence>
<dbReference type="Pfam" id="PF05485">
    <property type="entry name" value="THAP"/>
    <property type="match status" value="1"/>
</dbReference>
<sequence length="96" mass="11017">MCSKILYIRINNNLIGKHPLHRFASKYRGSKAASPSISQCDEWMRALGRPDLQGIHADKMHHSKYRVCGAHFHQNSFSSMLMNRLKKEAVPIIFPP</sequence>
<feature type="non-terminal residue" evidence="6">
    <location>
        <position position="96"/>
    </location>
</feature>
<protein>
    <recommendedName>
        <fullName evidence="5">THAP-type domain-containing protein</fullName>
    </recommendedName>
</protein>
<organism evidence="6 7">
    <name type="scientific">Cryptolaemus montrouzieri</name>
    <dbReference type="NCBI Taxonomy" id="559131"/>
    <lineage>
        <taxon>Eukaryota</taxon>
        <taxon>Metazoa</taxon>
        <taxon>Ecdysozoa</taxon>
        <taxon>Arthropoda</taxon>
        <taxon>Hexapoda</taxon>
        <taxon>Insecta</taxon>
        <taxon>Pterygota</taxon>
        <taxon>Neoptera</taxon>
        <taxon>Endopterygota</taxon>
        <taxon>Coleoptera</taxon>
        <taxon>Polyphaga</taxon>
        <taxon>Cucujiformia</taxon>
        <taxon>Coccinelloidea</taxon>
        <taxon>Coccinellidae</taxon>
        <taxon>Scymninae</taxon>
        <taxon>Scymnini</taxon>
        <taxon>Cryptolaemus</taxon>
    </lineage>
</organism>
<dbReference type="AlphaFoldDB" id="A0ABD2N894"/>
<feature type="domain" description="THAP-type" evidence="5">
    <location>
        <begin position="37"/>
        <end position="94"/>
    </location>
</feature>
<keyword evidence="1" id="KW-0479">Metal-binding</keyword>
<dbReference type="GO" id="GO:0008270">
    <property type="term" value="F:zinc ion binding"/>
    <property type="evidence" value="ECO:0007669"/>
    <property type="project" value="UniProtKB-KW"/>
</dbReference>
<dbReference type="SUPFAM" id="SSF57716">
    <property type="entry name" value="Glucocorticoid receptor-like (DNA-binding domain)"/>
    <property type="match status" value="1"/>
</dbReference>
<dbReference type="EMBL" id="JABFTP020000075">
    <property type="protein sequence ID" value="KAL3274739.1"/>
    <property type="molecule type" value="Genomic_DNA"/>
</dbReference>